<evidence type="ECO:0000256" key="1">
    <source>
        <dbReference type="ARBA" id="ARBA00005872"/>
    </source>
</evidence>
<comment type="similarity">
    <text evidence="1">Belongs to the CCDC149 family.</text>
</comment>
<protein>
    <recommendedName>
        <fullName evidence="7">Coiled-coil domain-containing protein 149</fullName>
    </recommendedName>
</protein>
<dbReference type="EMBL" id="LR899014">
    <property type="protein sequence ID" value="CAD7092503.1"/>
    <property type="molecule type" value="Genomic_DNA"/>
</dbReference>
<reference evidence="5 6" key="1">
    <citation type="submission" date="2020-11" db="EMBL/GenBank/DDBJ databases">
        <authorList>
            <person name="Wallbank WR R."/>
            <person name="Pardo Diaz C."/>
            <person name="Kozak K."/>
            <person name="Martin S."/>
            <person name="Jiggins C."/>
            <person name="Moest M."/>
            <person name="Warren A I."/>
            <person name="Generalovic N T."/>
            <person name="Byers J.R.P. K."/>
            <person name="Montejo-Kovacevich G."/>
            <person name="Yen C E."/>
        </authorList>
    </citation>
    <scope>NUCLEOTIDE SEQUENCE [LARGE SCALE GENOMIC DNA]</scope>
</reference>
<name>A0A7R8V4H5_HERIL</name>
<organism evidence="5 6">
    <name type="scientific">Hermetia illucens</name>
    <name type="common">Black soldier fly</name>
    <dbReference type="NCBI Taxonomy" id="343691"/>
    <lineage>
        <taxon>Eukaryota</taxon>
        <taxon>Metazoa</taxon>
        <taxon>Ecdysozoa</taxon>
        <taxon>Arthropoda</taxon>
        <taxon>Hexapoda</taxon>
        <taxon>Insecta</taxon>
        <taxon>Pterygota</taxon>
        <taxon>Neoptera</taxon>
        <taxon>Endopterygota</taxon>
        <taxon>Diptera</taxon>
        <taxon>Brachycera</taxon>
        <taxon>Stratiomyomorpha</taxon>
        <taxon>Stratiomyidae</taxon>
        <taxon>Hermetiinae</taxon>
        <taxon>Hermetia</taxon>
    </lineage>
</organism>
<dbReference type="OMA" id="RYSAMKR"/>
<proteinExistence type="inferred from homology"/>
<gene>
    <name evidence="5" type="ORF">HERILL_LOCUS14860</name>
</gene>
<feature type="coiled-coil region" evidence="3">
    <location>
        <begin position="159"/>
        <end position="258"/>
    </location>
</feature>
<dbReference type="InterPro" id="IPR019179">
    <property type="entry name" value="CC149"/>
</dbReference>
<dbReference type="InParanoid" id="A0A7R8V4H5"/>
<keyword evidence="6" id="KW-1185">Reference proteome</keyword>
<dbReference type="PANTHER" id="PTHR21682:SF2">
    <property type="entry name" value="COILED-COIL DOMAIN-CONTAINING PROTEIN 149"/>
    <property type="match status" value="1"/>
</dbReference>
<evidence type="ECO:0000313" key="6">
    <source>
        <dbReference type="Proteomes" id="UP000594454"/>
    </source>
</evidence>
<dbReference type="PANTHER" id="PTHR21682">
    <property type="entry name" value="COILED-COIL DOMAIN-CONTAINING PROTEIN 149"/>
    <property type="match status" value="1"/>
</dbReference>
<keyword evidence="2 3" id="KW-0175">Coiled coil</keyword>
<feature type="coiled-coil region" evidence="3">
    <location>
        <begin position="90"/>
        <end position="124"/>
    </location>
</feature>
<feature type="compositionally biased region" description="Polar residues" evidence="4">
    <location>
        <begin position="368"/>
        <end position="390"/>
    </location>
</feature>
<dbReference type="Proteomes" id="UP000594454">
    <property type="component" value="Chromosome 6"/>
</dbReference>
<feature type="region of interest" description="Disordered" evidence="4">
    <location>
        <begin position="368"/>
        <end position="402"/>
    </location>
</feature>
<feature type="compositionally biased region" description="Basic and acidic residues" evidence="4">
    <location>
        <begin position="460"/>
        <end position="470"/>
    </location>
</feature>
<accession>A0A7R8V4H5</accession>
<dbReference type="AlphaFoldDB" id="A0A7R8V4H5"/>
<evidence type="ECO:0000256" key="3">
    <source>
        <dbReference type="SAM" id="Coils"/>
    </source>
</evidence>
<feature type="compositionally biased region" description="Low complexity" evidence="4">
    <location>
        <begin position="471"/>
        <end position="480"/>
    </location>
</feature>
<dbReference type="Pfam" id="PF09789">
    <property type="entry name" value="CC149"/>
    <property type="match status" value="1"/>
</dbReference>
<sequence>MSEQARGGHSSSILGEHIENYNIESSALHRKLQSKVEALNIMRNELEKYRTERDQFKLMAETLQLRYSAIKRNSDFCVSLGGNSSVATLLTDAREKNMKLTTELEAAKQKLAEVQGDMELLRVKNAELLQSNKLRKASVTDGREELSWKAERANFIASLESLKKKNAQLAFDLKALLDEKEEAITERESYKCKAHRLNHELMLALKVNESHKNIVDIDALVVENKFLQEKLSNCESELDQTQAAANRYKNMLDSKRKKGIIKLGTNTADNIMSHKQVKMILENGADLPTKTETIADLKSLCLALLDNLNDKNVALSHQKRTNKILASRIAELDRRLQITMGQNEASSFSPSQILLSGYTPSTVDIEQKSSNVTDDSGTMSSDESNKTSQVFDDGMESLSSDSNRSIISSEYENAGLSSDISSMYALNNAQCALVSNDIIKERADDLKDLPSELADMVHKALRDLDSKESQESSAEGESGH</sequence>
<evidence type="ECO:0000256" key="2">
    <source>
        <dbReference type="ARBA" id="ARBA00023054"/>
    </source>
</evidence>
<feature type="coiled-coil region" evidence="3">
    <location>
        <begin position="29"/>
        <end position="66"/>
    </location>
</feature>
<dbReference type="OrthoDB" id="5917629at2759"/>
<evidence type="ECO:0008006" key="7">
    <source>
        <dbReference type="Google" id="ProtNLM"/>
    </source>
</evidence>
<evidence type="ECO:0000256" key="4">
    <source>
        <dbReference type="SAM" id="MobiDB-lite"/>
    </source>
</evidence>
<evidence type="ECO:0000313" key="5">
    <source>
        <dbReference type="EMBL" id="CAD7092503.1"/>
    </source>
</evidence>
<dbReference type="FunCoup" id="A0A7R8V4H5">
    <property type="interactions" value="42"/>
</dbReference>
<feature type="region of interest" description="Disordered" evidence="4">
    <location>
        <begin position="460"/>
        <end position="480"/>
    </location>
</feature>